<dbReference type="PANTHER" id="PTHR19446">
    <property type="entry name" value="REVERSE TRANSCRIPTASES"/>
    <property type="match status" value="1"/>
</dbReference>
<dbReference type="AlphaFoldDB" id="A0ABC9HFR6"/>
<dbReference type="SUPFAM" id="SSF56672">
    <property type="entry name" value="DNA/RNA polymerases"/>
    <property type="match status" value="1"/>
</dbReference>
<sequence length="773" mass="86677">MNCTTKKNSILHRSSRRLIRTALPIASIGVGSDKCATAQSSLSVIQPLSSVPNHPSLPHLSTHNAPIDNTVDTRNDSLSNSVGNNPLTGNSHFLKPRQPLNLGSFNVRTLMQVGQQACLALTMNSLKIDVCCLSETRIQDSSNVIQLTAPGISTRYILRTSGDEAARAVGQRGVGIVLTDKAEAALLDWIPVNSRLCAVRLQGSVGVRKDSCVKRNLFVISAYAPTDCSSDLQKDEFYDALATLVRSSKGSDIVVLAGDFNAQVGKLSVSEACLGGRCALPAERTDNGDRLLQFCADNRLFLSSTNFRHSSRRTATWRSNSTGTFSQIDHIAVSYRWRSSVQNCRSYWSTYVESDHALVLMRLSLQLHGHRRKPQTGLAVQRLCDPDVCTRYEQKLAHELGSTENSNVDEHWSHIKQAMHVAAGFACGPGSVVHQRHWISQESLSIMEQKRQLSNRKEMNKMRRKLQRQVTRSLKKDRENWWVNVAEEMEVAAASGNSQRLFKLIRDTSGRRTQVSEAICNRNGEPIHNKQQRLDRWAEYFKEQFSWPHASVITPVSTTVTPWVVSLEPPSEVEVESCIRLLRRGKAAGPDELPPVLFKLGGEALIKSLTALLRDIWKEERIPLIWSESLIVPIFKKGIRNDCSNYRGISLIPIVTKVLASILLHRLTPARERNVREQQAGFRPGRGCIDQIFTLRRLLEKRHTHRRPTIMLFLDLKGAFDSVDRTSLFSTLHRKGMPQKFVNLLRSLYSHTSGRVRVYGELSGRFETTSGVR</sequence>
<gene>
    <name evidence="3" type="ORF">FHB240107_LOCUS6647</name>
</gene>
<accession>A0ABC9HFR6</accession>
<comment type="caution">
    <text evidence="3">The sequence shown here is derived from an EMBL/GenBank/DDBJ whole genome shotgun (WGS) entry which is preliminary data.</text>
</comment>
<dbReference type="CDD" id="cd09076">
    <property type="entry name" value="L1-EN"/>
    <property type="match status" value="1"/>
</dbReference>
<evidence type="ECO:0000313" key="3">
    <source>
        <dbReference type="EMBL" id="CAM0512290.1"/>
    </source>
</evidence>
<keyword evidence="4" id="KW-1185">Reference proteome</keyword>
<evidence type="ECO:0000259" key="1">
    <source>
        <dbReference type="Pfam" id="PF00078"/>
    </source>
</evidence>
<dbReference type="InterPro" id="IPR036691">
    <property type="entry name" value="Endo/exonu/phosph_ase_sf"/>
</dbReference>
<evidence type="ECO:0000259" key="2">
    <source>
        <dbReference type="Pfam" id="PF14529"/>
    </source>
</evidence>
<dbReference type="InterPro" id="IPR000477">
    <property type="entry name" value="RT_dom"/>
</dbReference>
<organism evidence="3 4">
    <name type="scientific">Fasciola hepatica</name>
    <name type="common">Liver fluke</name>
    <dbReference type="NCBI Taxonomy" id="6192"/>
    <lineage>
        <taxon>Eukaryota</taxon>
        <taxon>Metazoa</taxon>
        <taxon>Spiralia</taxon>
        <taxon>Lophotrochozoa</taxon>
        <taxon>Platyhelminthes</taxon>
        <taxon>Trematoda</taxon>
        <taxon>Digenea</taxon>
        <taxon>Plagiorchiida</taxon>
        <taxon>Echinostomata</taxon>
        <taxon>Echinostomatoidea</taxon>
        <taxon>Fasciolidae</taxon>
        <taxon>Fasciola</taxon>
    </lineage>
</organism>
<feature type="domain" description="Endonuclease/exonuclease/phosphatase" evidence="2">
    <location>
        <begin position="218"/>
        <end position="359"/>
    </location>
</feature>
<name>A0ABC9HFR6_FASHE</name>
<dbReference type="InterPro" id="IPR005135">
    <property type="entry name" value="Endo/exonuclease/phosphatase"/>
</dbReference>
<dbReference type="InterPro" id="IPR043502">
    <property type="entry name" value="DNA/RNA_pol_sf"/>
</dbReference>
<dbReference type="CDD" id="cd01650">
    <property type="entry name" value="RT_nLTR_like"/>
    <property type="match status" value="1"/>
</dbReference>
<evidence type="ECO:0000313" key="4">
    <source>
        <dbReference type="Proteomes" id="UP001189180"/>
    </source>
</evidence>
<dbReference type="Pfam" id="PF14529">
    <property type="entry name" value="Exo_endo_phos_2"/>
    <property type="match status" value="1"/>
</dbReference>
<reference evidence="3 4" key="1">
    <citation type="submission" date="2024-08" db="EMBL/GenBank/DDBJ databases">
        <authorList>
            <person name="Paterson S."/>
        </authorList>
    </citation>
    <scope>NUCLEOTIDE SEQUENCE [LARGE SCALE GENOMIC DNA]</scope>
</reference>
<dbReference type="Pfam" id="PF00078">
    <property type="entry name" value="RVT_1"/>
    <property type="match status" value="1"/>
</dbReference>
<evidence type="ECO:0008006" key="5">
    <source>
        <dbReference type="Google" id="ProtNLM"/>
    </source>
</evidence>
<dbReference type="Proteomes" id="UP001189180">
    <property type="component" value="Unassembled WGS sequence"/>
</dbReference>
<dbReference type="Gene3D" id="3.60.10.10">
    <property type="entry name" value="Endonuclease/exonuclease/phosphatase"/>
    <property type="match status" value="1"/>
</dbReference>
<dbReference type="SUPFAM" id="SSF56219">
    <property type="entry name" value="DNase I-like"/>
    <property type="match status" value="1"/>
</dbReference>
<feature type="domain" description="Reverse transcriptase" evidence="1">
    <location>
        <begin position="636"/>
        <end position="769"/>
    </location>
</feature>
<protein>
    <recommendedName>
        <fullName evidence="5">Reverse transcriptase domain-containing protein</fullName>
    </recommendedName>
</protein>
<proteinExistence type="predicted"/>
<dbReference type="EMBL" id="CANUEZ050000208">
    <property type="protein sequence ID" value="CAM0512290.1"/>
    <property type="molecule type" value="Genomic_DNA"/>
</dbReference>